<reference evidence="2" key="1">
    <citation type="submission" date="2017-02" db="UniProtKB">
        <authorList>
            <consortium name="WormBaseParasite"/>
        </authorList>
    </citation>
    <scope>IDENTIFICATION</scope>
</reference>
<name>A0A0N5BDJ0_STREA</name>
<proteinExistence type="predicted"/>
<organism evidence="1 2">
    <name type="scientific">Strongyloides papillosus</name>
    <name type="common">Intestinal threadworm</name>
    <dbReference type="NCBI Taxonomy" id="174720"/>
    <lineage>
        <taxon>Eukaryota</taxon>
        <taxon>Metazoa</taxon>
        <taxon>Ecdysozoa</taxon>
        <taxon>Nematoda</taxon>
        <taxon>Chromadorea</taxon>
        <taxon>Rhabditida</taxon>
        <taxon>Tylenchina</taxon>
        <taxon>Panagrolaimomorpha</taxon>
        <taxon>Strongyloidoidea</taxon>
        <taxon>Strongyloididae</taxon>
        <taxon>Strongyloides</taxon>
    </lineage>
</organism>
<accession>A0A0N5BDJ0</accession>
<keyword evidence="1" id="KW-1185">Reference proteome</keyword>
<dbReference type="AlphaFoldDB" id="A0A0N5BDJ0"/>
<dbReference type="STRING" id="174720.A0A0N5BDJ0"/>
<dbReference type="WBParaSite" id="SPAL_0000407500.1">
    <property type="protein sequence ID" value="SPAL_0000407500.1"/>
    <property type="gene ID" value="SPAL_0000407500"/>
</dbReference>
<protein>
    <submittedName>
        <fullName evidence="2">PINc domain-containing protein</fullName>
    </submittedName>
</protein>
<evidence type="ECO:0000313" key="1">
    <source>
        <dbReference type="Proteomes" id="UP000046392"/>
    </source>
</evidence>
<evidence type="ECO:0000313" key="2">
    <source>
        <dbReference type="WBParaSite" id="SPAL_0000407500.1"/>
    </source>
</evidence>
<dbReference type="Proteomes" id="UP000046392">
    <property type="component" value="Unplaced"/>
</dbReference>
<sequence>MRSFTLINPQDFDYVIDGIENTPNNWNNKKLILDCNVIYRKSLLKYWIFTPTCDSVKLTKRQTSVSLFCRPQLRILAKNLSRKETVDNHLSMAIHIFFLFFRNAVLLVYGQPRAS</sequence>